<sequence length="352" mass="37827">MSLTLSSFPEELLARVLALCVEPTVSVSSRPAWHNPASSSSSAQPRTRLAPLLVSQQFLRIGSPAFYHTLYLRSASQTARALVTLRSQPDLAHAVRKVVATGVWAELAELFGACGRIEEIDICLDAGARTIMGSGANTAARGESRTVIPNNNTDEADAEAVCTALEQLDIKNFTLRKASSAYLTHPKPRYVLTRLAQAVPKWKNLESTDIALRLSADASSVAFAHSLSAAPRLRTVRSQIPAIWNDVLLIISHNSSLERVVLYADSPSGVLGSFDGEALIAASGMYMTEAKKHVRLTELIKAGTAHKSTIRTRAHTTISVMSTASSKASHSVGAQKDVAEHPRLGRSRAQEA</sequence>
<organism evidence="1 2">
    <name type="scientific">Leucogyrophana mollusca</name>
    <dbReference type="NCBI Taxonomy" id="85980"/>
    <lineage>
        <taxon>Eukaryota</taxon>
        <taxon>Fungi</taxon>
        <taxon>Dikarya</taxon>
        <taxon>Basidiomycota</taxon>
        <taxon>Agaricomycotina</taxon>
        <taxon>Agaricomycetes</taxon>
        <taxon>Agaricomycetidae</taxon>
        <taxon>Boletales</taxon>
        <taxon>Boletales incertae sedis</taxon>
        <taxon>Leucogyrophana</taxon>
    </lineage>
</organism>
<evidence type="ECO:0000313" key="2">
    <source>
        <dbReference type="Proteomes" id="UP000790709"/>
    </source>
</evidence>
<proteinExistence type="predicted"/>
<dbReference type="EMBL" id="MU266380">
    <property type="protein sequence ID" value="KAH7926564.1"/>
    <property type="molecule type" value="Genomic_DNA"/>
</dbReference>
<evidence type="ECO:0000313" key="1">
    <source>
        <dbReference type="EMBL" id="KAH7926564.1"/>
    </source>
</evidence>
<protein>
    <submittedName>
        <fullName evidence="1">Uncharacterized protein</fullName>
    </submittedName>
</protein>
<name>A0ACB8BLF8_9AGAM</name>
<accession>A0ACB8BLF8</accession>
<comment type="caution">
    <text evidence="1">The sequence shown here is derived from an EMBL/GenBank/DDBJ whole genome shotgun (WGS) entry which is preliminary data.</text>
</comment>
<keyword evidence="2" id="KW-1185">Reference proteome</keyword>
<reference evidence="1" key="1">
    <citation type="journal article" date="2021" name="New Phytol.">
        <title>Evolutionary innovations through gain and loss of genes in the ectomycorrhizal Boletales.</title>
        <authorList>
            <person name="Wu G."/>
            <person name="Miyauchi S."/>
            <person name="Morin E."/>
            <person name="Kuo A."/>
            <person name="Drula E."/>
            <person name="Varga T."/>
            <person name="Kohler A."/>
            <person name="Feng B."/>
            <person name="Cao Y."/>
            <person name="Lipzen A."/>
            <person name="Daum C."/>
            <person name="Hundley H."/>
            <person name="Pangilinan J."/>
            <person name="Johnson J."/>
            <person name="Barry K."/>
            <person name="LaButti K."/>
            <person name="Ng V."/>
            <person name="Ahrendt S."/>
            <person name="Min B."/>
            <person name="Choi I.G."/>
            <person name="Park H."/>
            <person name="Plett J.M."/>
            <person name="Magnuson J."/>
            <person name="Spatafora J.W."/>
            <person name="Nagy L.G."/>
            <person name="Henrissat B."/>
            <person name="Grigoriev I.V."/>
            <person name="Yang Z.L."/>
            <person name="Xu J."/>
            <person name="Martin F.M."/>
        </authorList>
    </citation>
    <scope>NUCLEOTIDE SEQUENCE</scope>
    <source>
        <strain evidence="1">KUC20120723A-06</strain>
    </source>
</reference>
<gene>
    <name evidence="1" type="ORF">BV22DRAFT_1128042</name>
</gene>
<dbReference type="Proteomes" id="UP000790709">
    <property type="component" value="Unassembled WGS sequence"/>
</dbReference>